<evidence type="ECO:0000256" key="1">
    <source>
        <dbReference type="SAM" id="SignalP"/>
    </source>
</evidence>
<dbReference type="eggNOG" id="COG2267">
    <property type="taxonomic scope" value="Bacteria"/>
</dbReference>
<dbReference type="InterPro" id="IPR029058">
    <property type="entry name" value="AB_hydrolase_fold"/>
</dbReference>
<dbReference type="InParanoid" id="C8XBV5"/>
<reference evidence="2 3" key="2">
    <citation type="journal article" date="2010" name="Stand. Genomic Sci.">
        <title>Complete genome sequence of Nakamurella multipartita type strain (Y-104).</title>
        <authorList>
            <person name="Tice H."/>
            <person name="Mayilraj S."/>
            <person name="Sims D."/>
            <person name="Lapidus A."/>
            <person name="Nolan M."/>
            <person name="Lucas S."/>
            <person name="Glavina Del Rio T."/>
            <person name="Copeland A."/>
            <person name="Cheng J.F."/>
            <person name="Meincke L."/>
            <person name="Bruce D."/>
            <person name="Goodwin L."/>
            <person name="Pitluck S."/>
            <person name="Ivanova N."/>
            <person name="Mavromatis K."/>
            <person name="Ovchinnikova G."/>
            <person name="Pati A."/>
            <person name="Chen A."/>
            <person name="Palaniappan K."/>
            <person name="Land M."/>
            <person name="Hauser L."/>
            <person name="Chang Y.J."/>
            <person name="Jeffries C.D."/>
            <person name="Detter J.C."/>
            <person name="Brettin T."/>
            <person name="Rohde M."/>
            <person name="Goker M."/>
            <person name="Bristow J."/>
            <person name="Eisen J.A."/>
            <person name="Markowitz V."/>
            <person name="Hugenholtz P."/>
            <person name="Kyrpides N.C."/>
            <person name="Klenk H.P."/>
            <person name="Chen F."/>
        </authorList>
    </citation>
    <scope>NUCLEOTIDE SEQUENCE [LARGE SCALE GENOMIC DNA]</scope>
    <source>
        <strain evidence="3">ATCC 700099 / DSM 44233 / CIP 104796 / JCM 9543 / NBRC 105858 / Y-104</strain>
    </source>
</reference>
<keyword evidence="3" id="KW-1185">Reference proteome</keyword>
<reference evidence="3" key="1">
    <citation type="submission" date="2009-09" db="EMBL/GenBank/DDBJ databases">
        <title>The complete genome of Nakamurella multipartita DSM 44233.</title>
        <authorList>
            <consortium name="US DOE Joint Genome Institute (JGI-PGF)"/>
            <person name="Lucas S."/>
            <person name="Copeland A."/>
            <person name="Lapidus A."/>
            <person name="Glavina del Rio T."/>
            <person name="Dalin E."/>
            <person name="Tice H."/>
            <person name="Bruce D."/>
            <person name="Goodwin L."/>
            <person name="Pitluck S."/>
            <person name="Kyrpides N."/>
            <person name="Mavromatis K."/>
            <person name="Ivanova N."/>
            <person name="Ovchinnikova G."/>
            <person name="Sims D."/>
            <person name="Meincke L."/>
            <person name="Brettin T."/>
            <person name="Detter J.C."/>
            <person name="Han C."/>
            <person name="Larimer F."/>
            <person name="Land M."/>
            <person name="Hauser L."/>
            <person name="Markowitz V."/>
            <person name="Cheng J.-F."/>
            <person name="Hugenholtz P."/>
            <person name="Woyke T."/>
            <person name="Wu D."/>
            <person name="Klenk H.-P."/>
            <person name="Eisen J.A."/>
        </authorList>
    </citation>
    <scope>NUCLEOTIDE SEQUENCE [LARGE SCALE GENOMIC DNA]</scope>
    <source>
        <strain evidence="3">ATCC 700099 / DSM 44233 / CIP 104796 / JCM 9543 / NBRC 105858 / Y-104</strain>
    </source>
</reference>
<name>C8XBV5_NAKMY</name>
<accession>C8XBV5</accession>
<dbReference type="AlphaFoldDB" id="C8XBV5"/>
<dbReference type="RefSeq" id="WP_015748327.1">
    <property type="nucleotide sequence ID" value="NC_013235.1"/>
</dbReference>
<dbReference type="Pfam" id="PF03583">
    <property type="entry name" value="LIP"/>
    <property type="match status" value="1"/>
</dbReference>
<sequence precursor="true">MNPRSRWIAALATAGLLLGGCAQSTDSRLEQGALEEATEQSFYALPDPIPAGGPGEVVRTEQLQSAPAGTIAWRVMYHSTDVTGASILTSAVVIAPTAPWPGGGPRPVVAWGHPTTGMAGHCAPSTGVDPFDLIEGMTDLLNAGYAVAAADYPGMGVAGPDAYLVGVSEGNSVLDAVRAAQHIEQTGATAAGDVLLWGHSQGGHAVLFAAQQAAGYAPELKVRAAAVAAPATELGALLNDDIGDVSGVSLGSYAFQTYQSVYGPSIPGMSLTQVLTDAGAAATPQMAALCLIGQNSELHAIAGPLVGQYLRSDPTTTAPWSDILAQNTPGGVPITVPLLVAQGEADELVHPAATQQFVTQQCAKAAHVIFKQFPGIGHGEIALTALPDVLSFFAAVRAGSTPASTC</sequence>
<dbReference type="PANTHER" id="PTHR34853">
    <property type="match status" value="1"/>
</dbReference>
<dbReference type="PANTHER" id="PTHR34853:SF1">
    <property type="entry name" value="LIPASE 5"/>
    <property type="match status" value="1"/>
</dbReference>
<dbReference type="GO" id="GO:0004806">
    <property type="term" value="F:triacylglycerol lipase activity"/>
    <property type="evidence" value="ECO:0007669"/>
    <property type="project" value="InterPro"/>
</dbReference>
<dbReference type="Gene3D" id="3.40.50.1820">
    <property type="entry name" value="alpha/beta hydrolase"/>
    <property type="match status" value="1"/>
</dbReference>
<dbReference type="HOGENOM" id="CLU_029538_3_3_11"/>
<protein>
    <submittedName>
        <fullName evidence="2">Secretory lipase</fullName>
    </submittedName>
</protein>
<evidence type="ECO:0000313" key="2">
    <source>
        <dbReference type="EMBL" id="ACV79459.1"/>
    </source>
</evidence>
<feature type="signal peptide" evidence="1">
    <location>
        <begin position="1"/>
        <end position="24"/>
    </location>
</feature>
<proteinExistence type="predicted"/>
<dbReference type="STRING" id="479431.Namu_3126"/>
<gene>
    <name evidence="2" type="ordered locus">Namu_3126</name>
</gene>
<dbReference type="SUPFAM" id="SSF53474">
    <property type="entry name" value="alpha/beta-Hydrolases"/>
    <property type="match status" value="1"/>
</dbReference>
<dbReference type="KEGG" id="nml:Namu_3126"/>
<feature type="chain" id="PRO_5039308763" evidence="1">
    <location>
        <begin position="25"/>
        <end position="406"/>
    </location>
</feature>
<dbReference type="EMBL" id="CP001737">
    <property type="protein sequence ID" value="ACV79459.1"/>
    <property type="molecule type" value="Genomic_DNA"/>
</dbReference>
<dbReference type="Proteomes" id="UP000002218">
    <property type="component" value="Chromosome"/>
</dbReference>
<organism evidence="2 3">
    <name type="scientific">Nakamurella multipartita (strain ATCC 700099 / DSM 44233 / CIP 104796 / JCM 9543 / NBRC 105858 / Y-104)</name>
    <name type="common">Microsphaera multipartita</name>
    <dbReference type="NCBI Taxonomy" id="479431"/>
    <lineage>
        <taxon>Bacteria</taxon>
        <taxon>Bacillati</taxon>
        <taxon>Actinomycetota</taxon>
        <taxon>Actinomycetes</taxon>
        <taxon>Nakamurellales</taxon>
        <taxon>Nakamurellaceae</taxon>
        <taxon>Nakamurella</taxon>
    </lineage>
</organism>
<evidence type="ECO:0000313" key="3">
    <source>
        <dbReference type="Proteomes" id="UP000002218"/>
    </source>
</evidence>
<dbReference type="PIRSF" id="PIRSF029171">
    <property type="entry name" value="Esterase_LipA"/>
    <property type="match status" value="1"/>
</dbReference>
<dbReference type="ESTHER" id="nakmy-c8xbv5">
    <property type="family name" value="Fungal-Bact_LIP"/>
</dbReference>
<dbReference type="PROSITE" id="PS51257">
    <property type="entry name" value="PROKAR_LIPOPROTEIN"/>
    <property type="match status" value="1"/>
</dbReference>
<keyword evidence="1" id="KW-0732">Signal</keyword>
<dbReference type="GO" id="GO:0016042">
    <property type="term" value="P:lipid catabolic process"/>
    <property type="evidence" value="ECO:0007669"/>
    <property type="project" value="InterPro"/>
</dbReference>
<dbReference type="InterPro" id="IPR005152">
    <property type="entry name" value="Lipase_secreted"/>
</dbReference>